<feature type="compositionally biased region" description="Basic and acidic residues" evidence="1">
    <location>
        <begin position="7"/>
        <end position="31"/>
    </location>
</feature>
<sequence>MPSSTRSNKDKHLLFSEDPAHLERTIRKDQRSTSLDAAAFTSTDSRMQPSTDTRPSSSIDTRPSSSTDLHHSTSIDTTPRTSIDHQSRNMVAIVILRQDENGNLYDQDGHLRNATDQCSTSLDAAAFTSTDSRTLPSTDTRPSSSTALHLSTSIDTTPRTSIDHQSRNMVAIVILRHDENGILYDQDGHLRNATGQKLDAQGNVIPDTDAIGAAQPVEEAARPRALADYNRPDEYYASRSAIRLPEIQKQNVELKPQSYTLVHAQQYLKQQGQIPAIFRRSCSLGTNNPQRPTFHIDRRSSFHVDRFSHPTVDRYSTFIVDRSTSFEIDRYYTAYIDRSSVAKHGCDCYSQTG</sequence>
<keyword evidence="3" id="KW-1185">Reference proteome</keyword>
<feature type="compositionally biased region" description="Low complexity" evidence="1">
    <location>
        <begin position="54"/>
        <end position="67"/>
    </location>
</feature>
<feature type="compositionally biased region" description="Polar residues" evidence="1">
    <location>
        <begin position="129"/>
        <end position="160"/>
    </location>
</feature>
<protein>
    <submittedName>
        <fullName evidence="2">Uncharacterized protein</fullName>
    </submittedName>
</protein>
<gene>
    <name evidence="2" type="ORF">DY000_02053130</name>
</gene>
<name>A0ABQ7A560_BRACR</name>
<feature type="compositionally biased region" description="Polar residues" evidence="1">
    <location>
        <begin position="32"/>
        <end position="53"/>
    </location>
</feature>
<organism evidence="2 3">
    <name type="scientific">Brassica cretica</name>
    <name type="common">Mustard</name>
    <dbReference type="NCBI Taxonomy" id="69181"/>
    <lineage>
        <taxon>Eukaryota</taxon>
        <taxon>Viridiplantae</taxon>
        <taxon>Streptophyta</taxon>
        <taxon>Embryophyta</taxon>
        <taxon>Tracheophyta</taxon>
        <taxon>Spermatophyta</taxon>
        <taxon>Magnoliopsida</taxon>
        <taxon>eudicotyledons</taxon>
        <taxon>Gunneridae</taxon>
        <taxon>Pentapetalae</taxon>
        <taxon>rosids</taxon>
        <taxon>malvids</taxon>
        <taxon>Brassicales</taxon>
        <taxon>Brassicaceae</taxon>
        <taxon>Brassiceae</taxon>
        <taxon>Brassica</taxon>
    </lineage>
</organism>
<comment type="caution">
    <text evidence="2">The sequence shown here is derived from an EMBL/GenBank/DDBJ whole genome shotgun (WGS) entry which is preliminary data.</text>
</comment>
<accession>A0ABQ7A560</accession>
<dbReference type="EMBL" id="QGKV02002055">
    <property type="protein sequence ID" value="KAF3492804.1"/>
    <property type="molecule type" value="Genomic_DNA"/>
</dbReference>
<evidence type="ECO:0000313" key="2">
    <source>
        <dbReference type="EMBL" id="KAF3492804.1"/>
    </source>
</evidence>
<evidence type="ECO:0000313" key="3">
    <source>
        <dbReference type="Proteomes" id="UP000266723"/>
    </source>
</evidence>
<proteinExistence type="predicted"/>
<feature type="region of interest" description="Disordered" evidence="1">
    <location>
        <begin position="129"/>
        <end position="162"/>
    </location>
</feature>
<dbReference type="Proteomes" id="UP000266723">
    <property type="component" value="Unassembled WGS sequence"/>
</dbReference>
<reference evidence="2 3" key="1">
    <citation type="journal article" date="2020" name="BMC Genomics">
        <title>Intraspecific diversification of the crop wild relative Brassica cretica Lam. using demographic model selection.</title>
        <authorList>
            <person name="Kioukis A."/>
            <person name="Michalopoulou V.A."/>
            <person name="Briers L."/>
            <person name="Pirintsos S."/>
            <person name="Studholme D.J."/>
            <person name="Pavlidis P."/>
            <person name="Sarris P.F."/>
        </authorList>
    </citation>
    <scope>NUCLEOTIDE SEQUENCE [LARGE SCALE GENOMIC DNA]</scope>
    <source>
        <strain evidence="3">cv. PFS-1207/04</strain>
    </source>
</reference>
<evidence type="ECO:0000256" key="1">
    <source>
        <dbReference type="SAM" id="MobiDB-lite"/>
    </source>
</evidence>
<feature type="region of interest" description="Disordered" evidence="1">
    <location>
        <begin position="1"/>
        <end position="84"/>
    </location>
</feature>